<dbReference type="AlphaFoldDB" id="A0ABD0NJL0"/>
<feature type="non-terminal residue" evidence="2">
    <location>
        <position position="75"/>
    </location>
</feature>
<protein>
    <submittedName>
        <fullName evidence="2">Uncharacterized protein</fullName>
    </submittedName>
</protein>
<proteinExistence type="predicted"/>
<gene>
    <name evidence="2" type="ORF">M9458_045106</name>
</gene>
<dbReference type="Proteomes" id="UP001529510">
    <property type="component" value="Unassembled WGS sequence"/>
</dbReference>
<evidence type="ECO:0000313" key="3">
    <source>
        <dbReference type="Proteomes" id="UP001529510"/>
    </source>
</evidence>
<dbReference type="EMBL" id="JAMKFB020000022">
    <property type="protein sequence ID" value="KAL0161381.1"/>
    <property type="molecule type" value="Genomic_DNA"/>
</dbReference>
<feature type="non-terminal residue" evidence="2">
    <location>
        <position position="1"/>
    </location>
</feature>
<feature type="region of interest" description="Disordered" evidence="1">
    <location>
        <begin position="23"/>
        <end position="75"/>
    </location>
</feature>
<evidence type="ECO:0000313" key="2">
    <source>
        <dbReference type="EMBL" id="KAL0161381.1"/>
    </source>
</evidence>
<reference evidence="2 3" key="1">
    <citation type="submission" date="2024-05" db="EMBL/GenBank/DDBJ databases">
        <title>Genome sequencing and assembly of Indian major carp, Cirrhinus mrigala (Hamilton, 1822).</title>
        <authorList>
            <person name="Mohindra V."/>
            <person name="Chowdhury L.M."/>
            <person name="Lal K."/>
            <person name="Jena J.K."/>
        </authorList>
    </citation>
    <scope>NUCLEOTIDE SEQUENCE [LARGE SCALE GENOMIC DNA]</scope>
    <source>
        <strain evidence="2">CM1030</strain>
        <tissue evidence="2">Blood</tissue>
    </source>
</reference>
<sequence>CLSVTTMAPWQWRPAWWHGERDPWCGAAQQPRQGKDPDPYPDLSASQPGRLEAPPLCATHPQPDLLLHTPCHSNE</sequence>
<name>A0ABD0NJL0_CIRMR</name>
<comment type="caution">
    <text evidence="2">The sequence shown here is derived from an EMBL/GenBank/DDBJ whole genome shotgun (WGS) entry which is preliminary data.</text>
</comment>
<keyword evidence="3" id="KW-1185">Reference proteome</keyword>
<organism evidence="2 3">
    <name type="scientific">Cirrhinus mrigala</name>
    <name type="common">Mrigala</name>
    <dbReference type="NCBI Taxonomy" id="683832"/>
    <lineage>
        <taxon>Eukaryota</taxon>
        <taxon>Metazoa</taxon>
        <taxon>Chordata</taxon>
        <taxon>Craniata</taxon>
        <taxon>Vertebrata</taxon>
        <taxon>Euteleostomi</taxon>
        <taxon>Actinopterygii</taxon>
        <taxon>Neopterygii</taxon>
        <taxon>Teleostei</taxon>
        <taxon>Ostariophysi</taxon>
        <taxon>Cypriniformes</taxon>
        <taxon>Cyprinidae</taxon>
        <taxon>Labeoninae</taxon>
        <taxon>Labeonini</taxon>
        <taxon>Cirrhinus</taxon>
    </lineage>
</organism>
<evidence type="ECO:0000256" key="1">
    <source>
        <dbReference type="SAM" id="MobiDB-lite"/>
    </source>
</evidence>
<accession>A0ABD0NJL0</accession>